<keyword evidence="3" id="KW-0732">Signal</keyword>
<evidence type="ECO:0000313" key="5">
    <source>
        <dbReference type="EMBL" id="NGP87485.1"/>
    </source>
</evidence>
<feature type="binding site" evidence="2">
    <location>
        <position position="385"/>
    </location>
    <ligand>
        <name>Zn(2+)</name>
        <dbReference type="ChEBI" id="CHEBI:29105"/>
        <note>catalytic</note>
    </ligand>
</feature>
<dbReference type="PANTHER" id="PTHR45726:SF3">
    <property type="entry name" value="LEUKOTRIENE A-4 HYDROLASE"/>
    <property type="match status" value="1"/>
</dbReference>
<dbReference type="EMBL" id="JAALLS010000003">
    <property type="protein sequence ID" value="NGP87485.1"/>
    <property type="molecule type" value="Genomic_DNA"/>
</dbReference>
<dbReference type="GO" id="GO:0008237">
    <property type="term" value="F:metallopeptidase activity"/>
    <property type="evidence" value="ECO:0007669"/>
    <property type="project" value="InterPro"/>
</dbReference>
<keyword evidence="2" id="KW-0862">Zinc</keyword>
<protein>
    <submittedName>
        <fullName evidence="5">M1 family metallopeptidase</fullName>
    </submittedName>
</protein>
<dbReference type="SUPFAM" id="SSF55486">
    <property type="entry name" value="Metalloproteases ('zincins'), catalytic domain"/>
    <property type="match status" value="1"/>
</dbReference>
<evidence type="ECO:0000256" key="2">
    <source>
        <dbReference type="PIRSR" id="PIRSR634015-3"/>
    </source>
</evidence>
<dbReference type="AlphaFoldDB" id="A0A6M1T2M9"/>
<comment type="cofactor">
    <cofactor evidence="2">
        <name>Zn(2+)</name>
        <dbReference type="ChEBI" id="CHEBI:29105"/>
    </cofactor>
    <text evidence="2">Binds 1 zinc ion per subunit.</text>
</comment>
<feature type="signal peptide" evidence="3">
    <location>
        <begin position="1"/>
        <end position="21"/>
    </location>
</feature>
<evidence type="ECO:0000256" key="3">
    <source>
        <dbReference type="SAM" id="SignalP"/>
    </source>
</evidence>
<feature type="domain" description="Peptidase M1 membrane alanine aminopeptidase" evidence="4">
    <location>
        <begin position="312"/>
        <end position="499"/>
    </location>
</feature>
<keyword evidence="6" id="KW-1185">Reference proteome</keyword>
<evidence type="ECO:0000259" key="4">
    <source>
        <dbReference type="Pfam" id="PF01433"/>
    </source>
</evidence>
<dbReference type="Gene3D" id="1.10.390.10">
    <property type="entry name" value="Neutral Protease Domain 2"/>
    <property type="match status" value="1"/>
</dbReference>
<organism evidence="5 6">
    <name type="scientific">Fodinibius halophilus</name>
    <dbReference type="NCBI Taxonomy" id="1736908"/>
    <lineage>
        <taxon>Bacteria</taxon>
        <taxon>Pseudomonadati</taxon>
        <taxon>Balneolota</taxon>
        <taxon>Balneolia</taxon>
        <taxon>Balneolales</taxon>
        <taxon>Balneolaceae</taxon>
        <taxon>Fodinibius</taxon>
    </lineage>
</organism>
<evidence type="ECO:0000313" key="6">
    <source>
        <dbReference type="Proteomes" id="UP000479132"/>
    </source>
</evidence>
<feature type="active site" description="Proton donor" evidence="1">
    <location>
        <position position="446"/>
    </location>
</feature>
<dbReference type="InterPro" id="IPR034015">
    <property type="entry name" value="M1_LTA4H"/>
</dbReference>
<dbReference type="Pfam" id="PF01433">
    <property type="entry name" value="Peptidase_M1"/>
    <property type="match status" value="1"/>
</dbReference>
<feature type="active site" description="Proton acceptor" evidence="1">
    <location>
        <position position="363"/>
    </location>
</feature>
<keyword evidence="2" id="KW-0479">Metal-binding</keyword>
<feature type="chain" id="PRO_5026648985" evidence="3">
    <location>
        <begin position="22"/>
        <end position="633"/>
    </location>
</feature>
<name>A0A6M1T2M9_9BACT</name>
<feature type="binding site" evidence="2">
    <location>
        <position position="362"/>
    </location>
    <ligand>
        <name>Zn(2+)</name>
        <dbReference type="ChEBI" id="CHEBI:29105"/>
        <note>catalytic</note>
    </ligand>
</feature>
<dbReference type="InterPro" id="IPR014782">
    <property type="entry name" value="Peptidase_M1_dom"/>
</dbReference>
<accession>A0A6M1T2M9</accession>
<evidence type="ECO:0000256" key="1">
    <source>
        <dbReference type="PIRSR" id="PIRSR634015-1"/>
    </source>
</evidence>
<dbReference type="InterPro" id="IPR027268">
    <property type="entry name" value="Peptidase_M4/M1_CTD_sf"/>
</dbReference>
<sequence length="633" mass="73887">MKLKTISLCTLFLLLSVAGFGQGKYYWQQEAEYKMEINVNAENHQFTGTQELTYHNNSPDTLHRVFYHLYFNAFQPNSMMDVRSRTIADPDGRVRDRIQKLPKDEIGYHHINSLKQDGKKVDYTVDGTILEVTLEEPILPGESTVFNMEFESQVPRQIRRSGWMNKEGVEFSMSQWYPKLSEYDEDGWHPNPYIGREFHGVWGSFDVKITIDSSYVMGATGYLKNADEIGHGYTDEYDRPDSEKLTWHWKADKVHDFMWGADPDFTHTTAQVPNGPKLHFLYQADTVAINAKRRTQEQLRKNWEKLPQATVKAFQFMSKHFGKYPYDKFTVIQGGDGGMEYPMSTLITGNRSFGSLVGVTVHEFVHNWYYGVLATNESRYPWMDEGFTTYSSALIMDHLFSNGNNKRPHKRSYQSYFSIAENGQQEALDTHADHYHTNRAYGTASYSTGAVFLNQLRYIIGAENFDRGMKRYFEEWKFKHPDGRDFLRVMEQESDMVLDWYYQYFIETTKHIDYGITSVLGNNGSTYVTLKRHDLMPMPVDLVVTYKDGSKELFYMPLRIMRNTKPHHSSDMQRTIKPDWPWVNPTYTLEIDAPSSKIKRIEIDPSMRMADINRDNNVIEMSEYLKQFEPATK</sequence>
<gene>
    <name evidence="5" type="ORF">G3569_03880</name>
</gene>
<dbReference type="GO" id="GO:0008270">
    <property type="term" value="F:zinc ion binding"/>
    <property type="evidence" value="ECO:0007669"/>
    <property type="project" value="InterPro"/>
</dbReference>
<dbReference type="PANTHER" id="PTHR45726">
    <property type="entry name" value="LEUKOTRIENE A-4 HYDROLASE"/>
    <property type="match status" value="1"/>
</dbReference>
<dbReference type="Proteomes" id="UP000479132">
    <property type="component" value="Unassembled WGS sequence"/>
</dbReference>
<comment type="caution">
    <text evidence="5">The sequence shown here is derived from an EMBL/GenBank/DDBJ whole genome shotgun (WGS) entry which is preliminary data.</text>
</comment>
<proteinExistence type="predicted"/>
<reference evidence="5 6" key="1">
    <citation type="submission" date="2020-02" db="EMBL/GenBank/DDBJ databases">
        <title>Aliifodinibius halophilus 2W32, complete genome.</title>
        <authorList>
            <person name="Li Y."/>
            <person name="Wu S."/>
        </authorList>
    </citation>
    <scope>NUCLEOTIDE SEQUENCE [LARGE SCALE GENOMIC DNA]</scope>
    <source>
        <strain evidence="5 6">2W32</strain>
    </source>
</reference>
<feature type="binding site" evidence="2">
    <location>
        <position position="366"/>
    </location>
    <ligand>
        <name>Zn(2+)</name>
        <dbReference type="ChEBI" id="CHEBI:29105"/>
        <note>catalytic</note>
    </ligand>
</feature>
<dbReference type="CDD" id="cd09604">
    <property type="entry name" value="M1_APN_like"/>
    <property type="match status" value="1"/>
</dbReference>
<dbReference type="RefSeq" id="WP_165266277.1">
    <property type="nucleotide sequence ID" value="NZ_JAALLS010000003.1"/>
</dbReference>